<dbReference type="Pfam" id="PF04326">
    <property type="entry name" value="SLFN_AlbA_2"/>
    <property type="match status" value="1"/>
</dbReference>
<dbReference type="OrthoDB" id="3175437at2"/>
<dbReference type="InterPro" id="IPR038475">
    <property type="entry name" value="RecG_C_sf"/>
</dbReference>
<evidence type="ECO:0000313" key="3">
    <source>
        <dbReference type="Proteomes" id="UP000269591"/>
    </source>
</evidence>
<comment type="caution">
    <text evidence="2">The sequence shown here is derived from an EMBL/GenBank/DDBJ whole genome shotgun (WGS) entry which is preliminary data.</text>
</comment>
<dbReference type="Gene3D" id="3.30.565.60">
    <property type="match status" value="1"/>
</dbReference>
<feature type="domain" description="Schlafen AlbA-2" evidence="1">
    <location>
        <begin position="7"/>
        <end position="123"/>
    </location>
</feature>
<proteinExistence type="predicted"/>
<dbReference type="Gene3D" id="3.30.950.30">
    <property type="entry name" value="Schlafen, AAA domain"/>
    <property type="match status" value="1"/>
</dbReference>
<dbReference type="InterPro" id="IPR036388">
    <property type="entry name" value="WH-like_DNA-bd_sf"/>
</dbReference>
<dbReference type="Pfam" id="PF13749">
    <property type="entry name" value="HATPase_c_4"/>
    <property type="match status" value="1"/>
</dbReference>
<protein>
    <submittedName>
        <fullName evidence="2">AAA family ATPase</fullName>
    </submittedName>
</protein>
<dbReference type="AlphaFoldDB" id="A0A3N0AZE2"/>
<dbReference type="Gene3D" id="1.10.10.10">
    <property type="entry name" value="Winged helix-like DNA-binding domain superfamily/Winged helix DNA-binding domain"/>
    <property type="match status" value="1"/>
</dbReference>
<dbReference type="InterPro" id="IPR007421">
    <property type="entry name" value="Schlafen_AlbA_2_dom"/>
</dbReference>
<dbReference type="InterPro" id="IPR038461">
    <property type="entry name" value="Schlafen_AlbA_2_dom_sf"/>
</dbReference>
<keyword evidence="3" id="KW-1185">Reference proteome</keyword>
<dbReference type="EMBL" id="QIBX01000008">
    <property type="protein sequence ID" value="RNL40255.1"/>
    <property type="molecule type" value="Genomic_DNA"/>
</dbReference>
<reference evidence="3" key="1">
    <citation type="submission" date="2018-05" db="EMBL/GenBank/DDBJ databases">
        <title>Genome Sequencing of selected type strains of the family Eggerthellaceae.</title>
        <authorList>
            <person name="Danylec N."/>
            <person name="Stoll D.A."/>
            <person name="Doetsch A."/>
            <person name="Huch M."/>
        </authorList>
    </citation>
    <scope>NUCLEOTIDE SEQUENCE [LARGE SCALE GENOMIC DNA]</scope>
    <source>
        <strain evidence="3">DSM 24851</strain>
    </source>
</reference>
<organism evidence="2 3">
    <name type="scientific">Slackia equolifaciens</name>
    <dbReference type="NCBI Taxonomy" id="498718"/>
    <lineage>
        <taxon>Bacteria</taxon>
        <taxon>Bacillati</taxon>
        <taxon>Actinomycetota</taxon>
        <taxon>Coriobacteriia</taxon>
        <taxon>Eggerthellales</taxon>
        <taxon>Eggerthellaceae</taxon>
        <taxon>Slackia</taxon>
    </lineage>
</organism>
<evidence type="ECO:0000259" key="1">
    <source>
        <dbReference type="Pfam" id="PF04326"/>
    </source>
</evidence>
<name>A0A3N0AZE2_9ACTN</name>
<evidence type="ECO:0000313" key="2">
    <source>
        <dbReference type="EMBL" id="RNL40255.1"/>
    </source>
</evidence>
<accession>A0A3N0AZE2</accession>
<dbReference type="PANTHER" id="PTHR30595:SF6">
    <property type="entry name" value="SCHLAFEN ALBA-2 DOMAIN-CONTAINING PROTEIN"/>
    <property type="match status" value="1"/>
</dbReference>
<dbReference type="RefSeq" id="WP_123208805.1">
    <property type="nucleotide sequence ID" value="NZ_JBHTHO010000022.1"/>
</dbReference>
<gene>
    <name evidence="2" type="ORF">DMP06_05825</name>
</gene>
<dbReference type="Proteomes" id="UP000269591">
    <property type="component" value="Unassembled WGS sequence"/>
</dbReference>
<dbReference type="PANTHER" id="PTHR30595">
    <property type="entry name" value="GLPR-RELATED TRANSCRIPTIONAL REPRESSOR"/>
    <property type="match status" value="1"/>
</dbReference>
<sequence>MGTLLRESATLEFKREISKSFCTTVVAFANSDGGRILVGVSDGGTPLGVENPDVVMLQASHAIADSICPEILPFVSINTLEIEGKPVVEVIVEEGDRKPYCLANKGFSPAGVYLRKGSGNTPASVDAIRSMIRTNDGDVFENRRSENQQITFNAAQAFFSDANVSCTRENLKTLHAIGLDGYCTNLGLLLSDECPFSIKCAVYDDEDGLDYHDRREFTGSVFSQMQDALSFLELNNTLHASFEGLRRNDSHAVPPRAMREALLNAVMHKDYDYNAPIIINVFANRIEFISTGGLAQGLTEGDIMAGVSATRNPRLAAVLLRLNMAEGYGMGIRIMKKLYKGTGLAPQFKINPGSFVTVLPKIGTEPPSVNTSIAEASQSSDHDLNPHWSDCPPLADTTNEQAITTFSNMPAFRPAPNRKRYEYAVIEFAEEHGEVRRADVERMLGISRDAALALVEGLVMQGALMKQGKSRNTHYVPVEASH</sequence>